<keyword evidence="2" id="KW-1185">Reference proteome</keyword>
<dbReference type="AlphaFoldDB" id="A0AAD6UGV4"/>
<accession>A0AAD6UGV4</accession>
<sequence length="280" mass="31001">MNDFAPTASIVLASVADALPMCNLCHKAPVSSRMYVTCRSCRDKRSANKRQAKLAVRMALLRAGGFSTNLPPPLAGSSSVVKSLKRKADEESSTDVMERMRKRLKTMKPFAAKSEAPTPVASVETERAFVKFINAAELYKDMKRHQAIASPSMHFYGTYAIVALPTIDNKERARAVARDLRANTSLHFDPEDRKSMRSNDANNTYTIRYKCTCHAAPSALKRSSSGDISSYFAKTAPKAEEKPKATCKGRIEISAEDDKSHRLGWLGQRVKVTVYHPKKA</sequence>
<comment type="caution">
    <text evidence="1">The sequence shown here is derived from an EMBL/GenBank/DDBJ whole genome shotgun (WGS) entry which is preliminary data.</text>
</comment>
<proteinExistence type="predicted"/>
<evidence type="ECO:0000313" key="1">
    <source>
        <dbReference type="EMBL" id="KAJ7100024.1"/>
    </source>
</evidence>
<gene>
    <name evidence="1" type="ORF">B0H15DRAFT_505459</name>
</gene>
<name>A0AAD6UGV4_9AGAR</name>
<reference evidence="1" key="1">
    <citation type="submission" date="2023-03" db="EMBL/GenBank/DDBJ databases">
        <title>Massive genome expansion in bonnet fungi (Mycena s.s.) driven by repeated elements and novel gene families across ecological guilds.</title>
        <authorList>
            <consortium name="Lawrence Berkeley National Laboratory"/>
            <person name="Harder C.B."/>
            <person name="Miyauchi S."/>
            <person name="Viragh M."/>
            <person name="Kuo A."/>
            <person name="Thoen E."/>
            <person name="Andreopoulos B."/>
            <person name="Lu D."/>
            <person name="Skrede I."/>
            <person name="Drula E."/>
            <person name="Henrissat B."/>
            <person name="Morin E."/>
            <person name="Kohler A."/>
            <person name="Barry K."/>
            <person name="LaButti K."/>
            <person name="Morin E."/>
            <person name="Salamov A."/>
            <person name="Lipzen A."/>
            <person name="Mereny Z."/>
            <person name="Hegedus B."/>
            <person name="Baldrian P."/>
            <person name="Stursova M."/>
            <person name="Weitz H."/>
            <person name="Taylor A."/>
            <person name="Grigoriev I.V."/>
            <person name="Nagy L.G."/>
            <person name="Martin F."/>
            <person name="Kauserud H."/>
        </authorList>
    </citation>
    <scope>NUCLEOTIDE SEQUENCE</scope>
    <source>
        <strain evidence="1">CBHHK173m</strain>
    </source>
</reference>
<evidence type="ECO:0000313" key="2">
    <source>
        <dbReference type="Proteomes" id="UP001222325"/>
    </source>
</evidence>
<protein>
    <submittedName>
        <fullName evidence="1">Uncharacterized protein</fullName>
    </submittedName>
</protein>
<organism evidence="1 2">
    <name type="scientific">Mycena belliarum</name>
    <dbReference type="NCBI Taxonomy" id="1033014"/>
    <lineage>
        <taxon>Eukaryota</taxon>
        <taxon>Fungi</taxon>
        <taxon>Dikarya</taxon>
        <taxon>Basidiomycota</taxon>
        <taxon>Agaricomycotina</taxon>
        <taxon>Agaricomycetes</taxon>
        <taxon>Agaricomycetidae</taxon>
        <taxon>Agaricales</taxon>
        <taxon>Marasmiineae</taxon>
        <taxon>Mycenaceae</taxon>
        <taxon>Mycena</taxon>
    </lineage>
</organism>
<dbReference type="EMBL" id="JARJCN010000006">
    <property type="protein sequence ID" value="KAJ7100024.1"/>
    <property type="molecule type" value="Genomic_DNA"/>
</dbReference>
<dbReference type="Proteomes" id="UP001222325">
    <property type="component" value="Unassembled WGS sequence"/>
</dbReference>